<name>A0ABW4RM86_9BACL</name>
<keyword evidence="4" id="KW-1185">Reference proteome</keyword>
<reference evidence="4" key="1">
    <citation type="journal article" date="2019" name="Int. J. Syst. Evol. Microbiol.">
        <title>The Global Catalogue of Microorganisms (GCM) 10K type strain sequencing project: providing services to taxonomists for standard genome sequencing and annotation.</title>
        <authorList>
            <consortium name="The Broad Institute Genomics Platform"/>
            <consortium name="The Broad Institute Genome Sequencing Center for Infectious Disease"/>
            <person name="Wu L."/>
            <person name="Ma J."/>
        </authorList>
    </citation>
    <scope>NUCLEOTIDE SEQUENCE [LARGE SCALE GENOMIC DNA]</scope>
    <source>
        <strain evidence="4">CCUG 54950</strain>
    </source>
</reference>
<dbReference type="SUPFAM" id="SSF55347">
    <property type="entry name" value="Glyceraldehyde-3-phosphate dehydrogenase-like, C-terminal domain"/>
    <property type="match status" value="1"/>
</dbReference>
<dbReference type="Gene3D" id="3.30.360.10">
    <property type="entry name" value="Dihydrodipicolinate Reductase, domain 2"/>
    <property type="match status" value="1"/>
</dbReference>
<evidence type="ECO:0000313" key="4">
    <source>
        <dbReference type="Proteomes" id="UP001597233"/>
    </source>
</evidence>
<proteinExistence type="predicted"/>
<gene>
    <name evidence="3" type="ORF">ACFSC9_14840</name>
</gene>
<evidence type="ECO:0000313" key="3">
    <source>
        <dbReference type="EMBL" id="MFD1886804.1"/>
    </source>
</evidence>
<dbReference type="RefSeq" id="WP_347326205.1">
    <property type="nucleotide sequence ID" value="NZ_JBCGUH010000009.1"/>
</dbReference>
<dbReference type="EMBL" id="JBHUEH010000016">
    <property type="protein sequence ID" value="MFD1886804.1"/>
    <property type="molecule type" value="Genomic_DNA"/>
</dbReference>
<feature type="domain" description="GFO/IDH/MocA-like oxidoreductase" evidence="2">
    <location>
        <begin position="137"/>
        <end position="246"/>
    </location>
</feature>
<dbReference type="Pfam" id="PF01408">
    <property type="entry name" value="GFO_IDH_MocA"/>
    <property type="match status" value="1"/>
</dbReference>
<evidence type="ECO:0000259" key="2">
    <source>
        <dbReference type="Pfam" id="PF22725"/>
    </source>
</evidence>
<dbReference type="Pfam" id="PF22725">
    <property type="entry name" value="GFO_IDH_MocA_C3"/>
    <property type="match status" value="1"/>
</dbReference>
<dbReference type="Proteomes" id="UP001597233">
    <property type="component" value="Unassembled WGS sequence"/>
</dbReference>
<dbReference type="InterPro" id="IPR000683">
    <property type="entry name" value="Gfo/Idh/MocA-like_OxRdtase_N"/>
</dbReference>
<protein>
    <submittedName>
        <fullName evidence="3">Gfo/Idh/MocA family protein</fullName>
    </submittedName>
</protein>
<dbReference type="InterPro" id="IPR055170">
    <property type="entry name" value="GFO_IDH_MocA-like_dom"/>
</dbReference>
<dbReference type="PANTHER" id="PTHR43054:SF1">
    <property type="entry name" value="SCYLLO-INOSITOL 2-DEHYDROGENASE (NADP(+)) IOLU"/>
    <property type="match status" value="1"/>
</dbReference>
<dbReference type="Gene3D" id="3.40.50.720">
    <property type="entry name" value="NAD(P)-binding Rossmann-like Domain"/>
    <property type="match status" value="1"/>
</dbReference>
<organism evidence="3 4">
    <name type="scientific">Paenibacillus wenxiniae</name>
    <dbReference type="NCBI Taxonomy" id="1636843"/>
    <lineage>
        <taxon>Bacteria</taxon>
        <taxon>Bacillati</taxon>
        <taxon>Bacillota</taxon>
        <taxon>Bacilli</taxon>
        <taxon>Bacillales</taxon>
        <taxon>Paenibacillaceae</taxon>
        <taxon>Paenibacillus</taxon>
    </lineage>
</organism>
<evidence type="ECO:0000259" key="1">
    <source>
        <dbReference type="Pfam" id="PF01408"/>
    </source>
</evidence>
<comment type="caution">
    <text evidence="3">The sequence shown here is derived from an EMBL/GenBank/DDBJ whole genome shotgun (WGS) entry which is preliminary data.</text>
</comment>
<accession>A0ABW4RM86</accession>
<sequence>MKIGIISTGSITEAFLAALSQVEQATCTAIYSRKETNARLFTQQYNIAHLYTNLEDMLSSDDVDCVYIASPNSLHFEYAKRALQHGKHVICEKPFTSNAHELQQLIQLAKGQHLFLFEAITNIHLPNYRWLKEQIHRLGQLRIVQCNYSQYSRQYDRLLAGETPNVFNPHFSGGALMDINVYNLHFIMNLFGRPQQLSYTANKHDNGIDTSGVLVMQYDGFIATAVGSKDTTGMNFVLIQGEKGFIHVENGANGCRSIHLHIGDTTEQYNAHTTDNTLYYELVDFVNMYRDGDYDECYQLLHYSYEVMQTLDRARYDAGIVFTADAMSSQH</sequence>
<dbReference type="PANTHER" id="PTHR43054">
    <property type="match status" value="1"/>
</dbReference>
<feature type="domain" description="Gfo/Idh/MocA-like oxidoreductase N-terminal" evidence="1">
    <location>
        <begin position="1"/>
        <end position="116"/>
    </location>
</feature>
<dbReference type="SUPFAM" id="SSF51735">
    <property type="entry name" value="NAD(P)-binding Rossmann-fold domains"/>
    <property type="match status" value="1"/>
</dbReference>
<dbReference type="InterPro" id="IPR036291">
    <property type="entry name" value="NAD(P)-bd_dom_sf"/>
</dbReference>